<dbReference type="AlphaFoldDB" id="A0A1G9KQZ6"/>
<feature type="domain" description="NodB homology" evidence="4">
    <location>
        <begin position="88"/>
        <end position="308"/>
    </location>
</feature>
<proteinExistence type="predicted"/>
<keyword evidence="2 3" id="KW-0732">Signal</keyword>
<dbReference type="Pfam" id="PF01522">
    <property type="entry name" value="Polysacc_deac_1"/>
    <property type="match status" value="1"/>
</dbReference>
<evidence type="ECO:0000313" key="5">
    <source>
        <dbReference type="EMBL" id="SDL52024.1"/>
    </source>
</evidence>
<sequence>MNRQWFPRRLFAAFFMVGTLLAGGFDAWADEANVFVYHRFGDDRHPSTNVSLEVFRGQLELLRDGDYSVLALGEVVRRLRAGRSLPTRTVVITIDDAYDSFGTGGLPLLREFGYPATLFVNTDSVGRPGYLDWDDLRRMRDAGIEIGNHSAAHAHMAAPAAKEDRSAWRERMRDDLVRAQQALTAQLGDEPRLFAYPYGEFSRDLIELVRELGFHAAAAQHSGVVSSHSDLFALPRFPMGGPFATVEGFGDKMRMKALPVILTEPDDPILEGENPPRLTLQIDPQGAADLSQLNFFVRGRAQSDVVFDQENPGVVRVRADEPLNARRTSYTLTAPGKTGGWHWYSFLWIRPDVPE</sequence>
<dbReference type="PANTHER" id="PTHR34216">
    <property type="match status" value="1"/>
</dbReference>
<evidence type="ECO:0000256" key="3">
    <source>
        <dbReference type="SAM" id="SignalP"/>
    </source>
</evidence>
<dbReference type="PANTHER" id="PTHR34216:SF3">
    <property type="entry name" value="POLY-BETA-1,6-N-ACETYL-D-GLUCOSAMINE N-DEACETYLASE"/>
    <property type="match status" value="1"/>
</dbReference>
<dbReference type="GO" id="GO:0005576">
    <property type="term" value="C:extracellular region"/>
    <property type="evidence" value="ECO:0007669"/>
    <property type="project" value="UniProtKB-SubCell"/>
</dbReference>
<feature type="signal peptide" evidence="3">
    <location>
        <begin position="1"/>
        <end position="22"/>
    </location>
</feature>
<dbReference type="EMBL" id="FNGU01000001">
    <property type="protein sequence ID" value="SDL52024.1"/>
    <property type="molecule type" value="Genomic_DNA"/>
</dbReference>
<feature type="chain" id="PRO_5010363888" evidence="3">
    <location>
        <begin position="23"/>
        <end position="355"/>
    </location>
</feature>
<dbReference type="STRING" id="392333.SAMN05660860_00836"/>
<dbReference type="InterPro" id="IPR051398">
    <property type="entry name" value="Polysacch_Deacetylase"/>
</dbReference>
<dbReference type="Gene3D" id="3.20.20.370">
    <property type="entry name" value="Glycoside hydrolase/deacetylase"/>
    <property type="match status" value="1"/>
</dbReference>
<name>A0A1G9KQZ6_9BACT</name>
<dbReference type="OrthoDB" id="9776235at2"/>
<dbReference type="InterPro" id="IPR011330">
    <property type="entry name" value="Glyco_hydro/deAcase_b/a-brl"/>
</dbReference>
<protein>
    <submittedName>
        <fullName evidence="5">Polysaccharide deacetylase</fullName>
    </submittedName>
</protein>
<evidence type="ECO:0000256" key="1">
    <source>
        <dbReference type="ARBA" id="ARBA00004613"/>
    </source>
</evidence>
<dbReference type="CDD" id="cd10973">
    <property type="entry name" value="CE4_DAC_u4_5s"/>
    <property type="match status" value="1"/>
</dbReference>
<dbReference type="GO" id="GO:0005975">
    <property type="term" value="P:carbohydrate metabolic process"/>
    <property type="evidence" value="ECO:0007669"/>
    <property type="project" value="InterPro"/>
</dbReference>
<evidence type="ECO:0000259" key="4">
    <source>
        <dbReference type="PROSITE" id="PS51677"/>
    </source>
</evidence>
<dbReference type="Proteomes" id="UP000182146">
    <property type="component" value="Unassembled WGS sequence"/>
</dbReference>
<dbReference type="SUPFAM" id="SSF88713">
    <property type="entry name" value="Glycoside hydrolase/deacetylase"/>
    <property type="match status" value="1"/>
</dbReference>
<organism evidence="5 6">
    <name type="scientific">Geoalkalibacter ferrihydriticus</name>
    <dbReference type="NCBI Taxonomy" id="392333"/>
    <lineage>
        <taxon>Bacteria</taxon>
        <taxon>Pseudomonadati</taxon>
        <taxon>Thermodesulfobacteriota</taxon>
        <taxon>Desulfuromonadia</taxon>
        <taxon>Desulfuromonadales</taxon>
        <taxon>Geoalkalibacteraceae</taxon>
        <taxon>Geoalkalibacter</taxon>
    </lineage>
</organism>
<gene>
    <name evidence="5" type="ORF">SAMN05660860_00836</name>
</gene>
<accession>A0A1G9KQZ6</accession>
<dbReference type="RefSeq" id="WP_052446080.1">
    <property type="nucleotide sequence ID" value="NZ_FNGU01000001.1"/>
</dbReference>
<evidence type="ECO:0000313" key="6">
    <source>
        <dbReference type="Proteomes" id="UP000182146"/>
    </source>
</evidence>
<dbReference type="GO" id="GO:0016810">
    <property type="term" value="F:hydrolase activity, acting on carbon-nitrogen (but not peptide) bonds"/>
    <property type="evidence" value="ECO:0007669"/>
    <property type="project" value="InterPro"/>
</dbReference>
<dbReference type="InterPro" id="IPR002509">
    <property type="entry name" value="NODB_dom"/>
</dbReference>
<evidence type="ECO:0000256" key="2">
    <source>
        <dbReference type="ARBA" id="ARBA00022729"/>
    </source>
</evidence>
<reference evidence="5 6" key="1">
    <citation type="submission" date="2016-10" db="EMBL/GenBank/DDBJ databases">
        <authorList>
            <person name="de Groot N.N."/>
        </authorList>
    </citation>
    <scope>NUCLEOTIDE SEQUENCE [LARGE SCALE GENOMIC DNA]</scope>
    <source>
        <strain evidence="5 6">DSM 17813</strain>
    </source>
</reference>
<dbReference type="PROSITE" id="PS51677">
    <property type="entry name" value="NODB"/>
    <property type="match status" value="1"/>
</dbReference>
<comment type="subcellular location">
    <subcellularLocation>
        <location evidence="1">Secreted</location>
    </subcellularLocation>
</comment>